<protein>
    <submittedName>
        <fullName evidence="1">Uncharacterized protein</fullName>
    </submittedName>
</protein>
<dbReference type="OrthoDB" id="5737949at2"/>
<evidence type="ECO:0000313" key="1">
    <source>
        <dbReference type="EMBL" id="MBB5211204.1"/>
    </source>
</evidence>
<evidence type="ECO:0000313" key="2">
    <source>
        <dbReference type="EMBL" id="QHQ38025.1"/>
    </source>
</evidence>
<organism evidence="1 4">
    <name type="scientific">Microbulbifer hydrolyticus</name>
    <dbReference type="NCBI Taxonomy" id="48074"/>
    <lineage>
        <taxon>Bacteria</taxon>
        <taxon>Pseudomonadati</taxon>
        <taxon>Pseudomonadota</taxon>
        <taxon>Gammaproteobacteria</taxon>
        <taxon>Cellvibrionales</taxon>
        <taxon>Microbulbiferaceae</taxon>
        <taxon>Microbulbifer</taxon>
    </lineage>
</organism>
<dbReference type="Proteomes" id="UP000563601">
    <property type="component" value="Unassembled WGS sequence"/>
</dbReference>
<reference evidence="2 3" key="1">
    <citation type="submission" date="2020-01" db="EMBL/GenBank/DDBJ databases">
        <title>The possibility of degradation of plastic by Microbulbifer hydrolyticus IRE-31.</title>
        <authorList>
            <person name="Liu L."/>
        </authorList>
    </citation>
    <scope>NUCLEOTIDE SEQUENCE [LARGE SCALE GENOMIC DNA]</scope>
    <source>
        <strain evidence="2 3">IRE-31</strain>
    </source>
</reference>
<reference evidence="1 4" key="2">
    <citation type="submission" date="2020-08" db="EMBL/GenBank/DDBJ databases">
        <title>Genomic Encyclopedia of Type Strains, Phase IV (KMG-IV): sequencing the most valuable type-strain genomes for metagenomic binning, comparative biology and taxonomic classification.</title>
        <authorList>
            <person name="Goeker M."/>
        </authorList>
    </citation>
    <scope>NUCLEOTIDE SEQUENCE [LARGE SCALE GENOMIC DNA]</scope>
    <source>
        <strain evidence="1 4">DSM 11525</strain>
    </source>
</reference>
<gene>
    <name evidence="2" type="ORF">GTQ55_02750</name>
    <name evidence="1" type="ORF">HNQ53_001422</name>
</gene>
<keyword evidence="3" id="KW-1185">Reference proteome</keyword>
<name>A0A6P1T8G9_9GAMM</name>
<sequence length="139" mass="15568">MSWTKTNMAAGAAWGILAHPEVAQINAELTPFASAANYSLAMLRYYNPESSAEHQRIKAVTLADKFTAYLFHFYRPAIENLSAEEDRTLRVKKLEEKLIALFKSPEGKTLDDLAQLLDAHLMFADEVHEEVAAEIEGEV</sequence>
<dbReference type="EMBL" id="JACHHR010000002">
    <property type="protein sequence ID" value="MBB5211204.1"/>
    <property type="molecule type" value="Genomic_DNA"/>
</dbReference>
<accession>A0A6P1T8G9</accession>
<dbReference type="RefSeq" id="WP_161857361.1">
    <property type="nucleotide sequence ID" value="NZ_CP047491.1"/>
</dbReference>
<dbReference type="EMBL" id="CP047491">
    <property type="protein sequence ID" value="QHQ38025.1"/>
    <property type="molecule type" value="Genomic_DNA"/>
</dbReference>
<dbReference type="AlphaFoldDB" id="A0A6P1T8G9"/>
<evidence type="ECO:0000313" key="3">
    <source>
        <dbReference type="Proteomes" id="UP000464675"/>
    </source>
</evidence>
<proteinExistence type="predicted"/>
<dbReference type="Proteomes" id="UP000464675">
    <property type="component" value="Chromosome"/>
</dbReference>
<evidence type="ECO:0000313" key="4">
    <source>
        <dbReference type="Proteomes" id="UP000563601"/>
    </source>
</evidence>